<keyword evidence="2" id="KW-1185">Reference proteome</keyword>
<evidence type="ECO:0000313" key="2">
    <source>
        <dbReference type="Proteomes" id="UP000193411"/>
    </source>
</evidence>
<dbReference type="AlphaFoldDB" id="A0A1Y2HDK5"/>
<comment type="caution">
    <text evidence="1">The sequence shown here is derived from an EMBL/GenBank/DDBJ whole genome shotgun (WGS) entry which is preliminary data.</text>
</comment>
<reference evidence="1 2" key="1">
    <citation type="submission" date="2016-07" db="EMBL/GenBank/DDBJ databases">
        <title>Pervasive Adenine N6-methylation of Active Genes in Fungi.</title>
        <authorList>
            <consortium name="DOE Joint Genome Institute"/>
            <person name="Mondo S.J."/>
            <person name="Dannebaum R.O."/>
            <person name="Kuo R.C."/>
            <person name="Labutti K."/>
            <person name="Haridas S."/>
            <person name="Kuo A."/>
            <person name="Salamov A."/>
            <person name="Ahrendt S.R."/>
            <person name="Lipzen A."/>
            <person name="Sullivan W."/>
            <person name="Andreopoulos W.B."/>
            <person name="Clum A."/>
            <person name="Lindquist E."/>
            <person name="Daum C."/>
            <person name="Ramamoorthy G.K."/>
            <person name="Gryganskyi A."/>
            <person name="Culley D."/>
            <person name="Magnuson J.K."/>
            <person name="James T.Y."/>
            <person name="O'Malley M.A."/>
            <person name="Stajich J.E."/>
            <person name="Spatafora J.W."/>
            <person name="Visel A."/>
            <person name="Grigoriev I.V."/>
        </authorList>
    </citation>
    <scope>NUCLEOTIDE SEQUENCE [LARGE SCALE GENOMIC DNA]</scope>
    <source>
        <strain evidence="1 2">PL171</strain>
    </source>
</reference>
<accession>A0A1Y2HDK5</accession>
<dbReference type="EMBL" id="MCFL01000055">
    <property type="protein sequence ID" value="ORZ31783.1"/>
    <property type="molecule type" value="Genomic_DNA"/>
</dbReference>
<protein>
    <submittedName>
        <fullName evidence="1">Uncharacterized protein</fullName>
    </submittedName>
</protein>
<dbReference type="Proteomes" id="UP000193411">
    <property type="component" value="Unassembled WGS sequence"/>
</dbReference>
<feature type="non-terminal residue" evidence="1">
    <location>
        <position position="90"/>
    </location>
</feature>
<sequence length="90" mass="9928">MNEDMLACIVGNLPDAARDSDKFVRGLGAVMRHWPNRGALIVRALDRSGWNVWREKITRQADVPLADGEGQVVVVESGDSSFDELDVDAF</sequence>
<name>A0A1Y2HDK5_9FUNG</name>
<evidence type="ECO:0000313" key="1">
    <source>
        <dbReference type="EMBL" id="ORZ31783.1"/>
    </source>
</evidence>
<organism evidence="1 2">
    <name type="scientific">Catenaria anguillulae PL171</name>
    <dbReference type="NCBI Taxonomy" id="765915"/>
    <lineage>
        <taxon>Eukaryota</taxon>
        <taxon>Fungi</taxon>
        <taxon>Fungi incertae sedis</taxon>
        <taxon>Blastocladiomycota</taxon>
        <taxon>Blastocladiomycetes</taxon>
        <taxon>Blastocladiales</taxon>
        <taxon>Catenariaceae</taxon>
        <taxon>Catenaria</taxon>
    </lineage>
</organism>
<proteinExistence type="predicted"/>
<gene>
    <name evidence="1" type="ORF">BCR44DRAFT_1441626</name>
</gene>